<name>A0A392S5W1_9FABA</name>
<keyword evidence="4" id="KW-1185">Reference proteome</keyword>
<keyword evidence="2" id="KW-0539">Nucleus</keyword>
<proteinExistence type="predicted"/>
<sequence length="63" mass="7403">MTDLEGIIARMEELLKGHTHLIMTFRTFLPKEHQITLDGNDDNDKADEVKIEQLERKLLDILR</sequence>
<evidence type="ECO:0000256" key="1">
    <source>
        <dbReference type="ARBA" id="ARBA00004123"/>
    </source>
</evidence>
<accession>A0A392S5W1</accession>
<evidence type="ECO:0000313" key="4">
    <source>
        <dbReference type="Proteomes" id="UP000265520"/>
    </source>
</evidence>
<dbReference type="EMBL" id="LXQA010329201">
    <property type="protein sequence ID" value="MCI44333.1"/>
    <property type="molecule type" value="Genomic_DNA"/>
</dbReference>
<comment type="subcellular location">
    <subcellularLocation>
        <location evidence="1">Nucleus</location>
    </subcellularLocation>
</comment>
<dbReference type="GO" id="GO:0005634">
    <property type="term" value="C:nucleus"/>
    <property type="evidence" value="ECO:0007669"/>
    <property type="project" value="UniProtKB-SubCell"/>
</dbReference>
<dbReference type="InterPro" id="IPR036600">
    <property type="entry name" value="PAH_sf"/>
</dbReference>
<evidence type="ECO:0000256" key="2">
    <source>
        <dbReference type="ARBA" id="ARBA00023242"/>
    </source>
</evidence>
<organism evidence="3 4">
    <name type="scientific">Trifolium medium</name>
    <dbReference type="NCBI Taxonomy" id="97028"/>
    <lineage>
        <taxon>Eukaryota</taxon>
        <taxon>Viridiplantae</taxon>
        <taxon>Streptophyta</taxon>
        <taxon>Embryophyta</taxon>
        <taxon>Tracheophyta</taxon>
        <taxon>Spermatophyta</taxon>
        <taxon>Magnoliopsida</taxon>
        <taxon>eudicotyledons</taxon>
        <taxon>Gunneridae</taxon>
        <taxon>Pentapetalae</taxon>
        <taxon>rosids</taxon>
        <taxon>fabids</taxon>
        <taxon>Fabales</taxon>
        <taxon>Fabaceae</taxon>
        <taxon>Papilionoideae</taxon>
        <taxon>50 kb inversion clade</taxon>
        <taxon>NPAAA clade</taxon>
        <taxon>Hologalegina</taxon>
        <taxon>IRL clade</taxon>
        <taxon>Trifolieae</taxon>
        <taxon>Trifolium</taxon>
    </lineage>
</organism>
<dbReference type="Proteomes" id="UP000265520">
    <property type="component" value="Unassembled WGS sequence"/>
</dbReference>
<dbReference type="InterPro" id="IPR003822">
    <property type="entry name" value="PAH"/>
</dbReference>
<feature type="non-terminal residue" evidence="3">
    <location>
        <position position="63"/>
    </location>
</feature>
<dbReference type="AlphaFoldDB" id="A0A392S5W1"/>
<dbReference type="GO" id="GO:0006355">
    <property type="term" value="P:regulation of DNA-templated transcription"/>
    <property type="evidence" value="ECO:0007669"/>
    <property type="project" value="InterPro"/>
</dbReference>
<evidence type="ECO:0000313" key="3">
    <source>
        <dbReference type="EMBL" id="MCI44333.1"/>
    </source>
</evidence>
<comment type="caution">
    <text evidence="3">The sequence shown here is derived from an EMBL/GenBank/DDBJ whole genome shotgun (WGS) entry which is preliminary data.</text>
</comment>
<dbReference type="Pfam" id="PF02671">
    <property type="entry name" value="PAH"/>
    <property type="match status" value="1"/>
</dbReference>
<protein>
    <submittedName>
        <fullName evidence="3">Paired amphipathic helix protein Sin3-like 1</fullName>
    </submittedName>
</protein>
<reference evidence="3 4" key="1">
    <citation type="journal article" date="2018" name="Front. Plant Sci.">
        <title>Red Clover (Trifolium pratense) and Zigzag Clover (T. medium) - A Picture of Genomic Similarities and Differences.</title>
        <authorList>
            <person name="Dluhosova J."/>
            <person name="Istvanek J."/>
            <person name="Nedelnik J."/>
            <person name="Repkova J."/>
        </authorList>
    </citation>
    <scope>NUCLEOTIDE SEQUENCE [LARGE SCALE GENOMIC DNA]</scope>
    <source>
        <strain evidence="4">cv. 10/8</strain>
        <tissue evidence="3">Leaf</tissue>
    </source>
</reference>
<dbReference type="SUPFAM" id="SSF47762">
    <property type="entry name" value="PAH2 domain"/>
    <property type="match status" value="1"/>
</dbReference>